<dbReference type="Proteomes" id="UP001305647">
    <property type="component" value="Unassembled WGS sequence"/>
</dbReference>
<dbReference type="AlphaFoldDB" id="A0AAN6PUU9"/>
<proteinExistence type="predicted"/>
<reference evidence="2" key="2">
    <citation type="submission" date="2023-05" db="EMBL/GenBank/DDBJ databases">
        <authorList>
            <consortium name="Lawrence Berkeley National Laboratory"/>
            <person name="Steindorff A."/>
            <person name="Hensen N."/>
            <person name="Bonometti L."/>
            <person name="Westerberg I."/>
            <person name="Brannstrom I.O."/>
            <person name="Guillou S."/>
            <person name="Cros-Aarteil S."/>
            <person name="Calhoun S."/>
            <person name="Haridas S."/>
            <person name="Kuo A."/>
            <person name="Mondo S."/>
            <person name="Pangilinan J."/>
            <person name="Riley R."/>
            <person name="Labutti K."/>
            <person name="Andreopoulos B."/>
            <person name="Lipzen A."/>
            <person name="Chen C."/>
            <person name="Yanf M."/>
            <person name="Daum C."/>
            <person name="Ng V."/>
            <person name="Clum A."/>
            <person name="Ohm R."/>
            <person name="Martin F."/>
            <person name="Silar P."/>
            <person name="Natvig D."/>
            <person name="Lalanne C."/>
            <person name="Gautier V."/>
            <person name="Ament-Velasquez S.L."/>
            <person name="Kruys A."/>
            <person name="Hutchinson M.I."/>
            <person name="Powell A.J."/>
            <person name="Barry K."/>
            <person name="Miller A.N."/>
            <person name="Grigoriev I.V."/>
            <person name="Debuchy R."/>
            <person name="Gladieux P."/>
            <person name="Thoren M.H."/>
            <person name="Johannesson H."/>
        </authorList>
    </citation>
    <scope>NUCLEOTIDE SEQUENCE</scope>
    <source>
        <strain evidence="2">CBS 757.83</strain>
    </source>
</reference>
<keyword evidence="3" id="KW-1185">Reference proteome</keyword>
<feature type="region of interest" description="Disordered" evidence="1">
    <location>
        <begin position="242"/>
        <end position="288"/>
    </location>
</feature>
<accession>A0AAN6PUU9</accession>
<evidence type="ECO:0000256" key="1">
    <source>
        <dbReference type="SAM" id="MobiDB-lite"/>
    </source>
</evidence>
<organism evidence="2 3">
    <name type="scientific">Parathielavia hyrcaniae</name>
    <dbReference type="NCBI Taxonomy" id="113614"/>
    <lineage>
        <taxon>Eukaryota</taxon>
        <taxon>Fungi</taxon>
        <taxon>Dikarya</taxon>
        <taxon>Ascomycota</taxon>
        <taxon>Pezizomycotina</taxon>
        <taxon>Sordariomycetes</taxon>
        <taxon>Sordariomycetidae</taxon>
        <taxon>Sordariales</taxon>
        <taxon>Chaetomiaceae</taxon>
        <taxon>Parathielavia</taxon>
    </lineage>
</organism>
<dbReference type="EMBL" id="MU863686">
    <property type="protein sequence ID" value="KAK4097069.1"/>
    <property type="molecule type" value="Genomic_DNA"/>
</dbReference>
<protein>
    <recommendedName>
        <fullName evidence="4">Peptidase S8/S53 domain-containing protein</fullName>
    </recommendedName>
</protein>
<comment type="caution">
    <text evidence="2">The sequence shown here is derived from an EMBL/GenBank/DDBJ whole genome shotgun (WGS) entry which is preliminary data.</text>
</comment>
<evidence type="ECO:0008006" key="4">
    <source>
        <dbReference type="Google" id="ProtNLM"/>
    </source>
</evidence>
<dbReference type="GO" id="GO:0006508">
    <property type="term" value="P:proteolysis"/>
    <property type="evidence" value="ECO:0007669"/>
    <property type="project" value="InterPro"/>
</dbReference>
<dbReference type="InterPro" id="IPR036852">
    <property type="entry name" value="Peptidase_S8/S53_dom_sf"/>
</dbReference>
<evidence type="ECO:0000313" key="3">
    <source>
        <dbReference type="Proteomes" id="UP001305647"/>
    </source>
</evidence>
<dbReference type="SUPFAM" id="SSF52743">
    <property type="entry name" value="Subtilisin-like"/>
    <property type="match status" value="1"/>
</dbReference>
<feature type="compositionally biased region" description="Low complexity" evidence="1">
    <location>
        <begin position="267"/>
        <end position="286"/>
    </location>
</feature>
<dbReference type="GO" id="GO:0004252">
    <property type="term" value="F:serine-type endopeptidase activity"/>
    <property type="evidence" value="ECO:0007669"/>
    <property type="project" value="InterPro"/>
</dbReference>
<reference evidence="2" key="1">
    <citation type="journal article" date="2023" name="Mol. Phylogenet. Evol.">
        <title>Genome-scale phylogeny and comparative genomics of the fungal order Sordariales.</title>
        <authorList>
            <person name="Hensen N."/>
            <person name="Bonometti L."/>
            <person name="Westerberg I."/>
            <person name="Brannstrom I.O."/>
            <person name="Guillou S."/>
            <person name="Cros-Aarteil S."/>
            <person name="Calhoun S."/>
            <person name="Haridas S."/>
            <person name="Kuo A."/>
            <person name="Mondo S."/>
            <person name="Pangilinan J."/>
            <person name="Riley R."/>
            <person name="LaButti K."/>
            <person name="Andreopoulos B."/>
            <person name="Lipzen A."/>
            <person name="Chen C."/>
            <person name="Yan M."/>
            <person name="Daum C."/>
            <person name="Ng V."/>
            <person name="Clum A."/>
            <person name="Steindorff A."/>
            <person name="Ohm R.A."/>
            <person name="Martin F."/>
            <person name="Silar P."/>
            <person name="Natvig D.O."/>
            <person name="Lalanne C."/>
            <person name="Gautier V."/>
            <person name="Ament-Velasquez S.L."/>
            <person name="Kruys A."/>
            <person name="Hutchinson M.I."/>
            <person name="Powell A.J."/>
            <person name="Barry K."/>
            <person name="Miller A.N."/>
            <person name="Grigoriev I.V."/>
            <person name="Debuchy R."/>
            <person name="Gladieux P."/>
            <person name="Hiltunen Thoren M."/>
            <person name="Johannesson H."/>
        </authorList>
    </citation>
    <scope>NUCLEOTIDE SEQUENCE</scope>
    <source>
        <strain evidence="2">CBS 757.83</strain>
    </source>
</reference>
<gene>
    <name evidence="2" type="ORF">N658DRAFT_527311</name>
</gene>
<name>A0AAN6PUU9_9PEZI</name>
<sequence length="367" mass="40346">MHKILTGMGWSNKWLQTMQKFASLVGNVIKIRDAAAAADSGNHATPQAAHAPRDYQNEVRVQGQVVLFRQRHDFDRQKVWYSSSTDHGTLMAALVRKIYPNASLYVARLDQTETERGVFQPALESAVKASRARRRYHHVRAASDQGAHNASSPYMAKLSKESTSPVICISGAREAGYGDKKAMSEAEFFFPGQTHGILEPLPHIKSNFGSQIGSSVATALATGLTALIRLLVNISPKYGGHTPSSPHAVVAGTTTTAGGGGSIPHITSPYPALSPTTASSSSSSSYRGMLQQPHNIRHVFYEMLRSPELLLSSRREPAEYSRTDSVIAVDRFFEHEGLKKRLDSYMGPDRSKRAARLFDRRLEMVLR</sequence>
<evidence type="ECO:0000313" key="2">
    <source>
        <dbReference type="EMBL" id="KAK4097069.1"/>
    </source>
</evidence>